<proteinExistence type="predicted"/>
<organism evidence="1 2">
    <name type="scientific">Citrobacter portucalensis</name>
    <dbReference type="NCBI Taxonomy" id="1639133"/>
    <lineage>
        <taxon>Bacteria</taxon>
        <taxon>Pseudomonadati</taxon>
        <taxon>Pseudomonadota</taxon>
        <taxon>Gammaproteobacteria</taxon>
        <taxon>Enterobacterales</taxon>
        <taxon>Enterobacteriaceae</taxon>
        <taxon>Citrobacter</taxon>
        <taxon>Citrobacter freundii complex</taxon>
    </lineage>
</organism>
<dbReference type="RefSeq" id="WP_275397178.1">
    <property type="nucleotide sequence ID" value="NZ_JAKIHW010000003.1"/>
</dbReference>
<dbReference type="Proteomes" id="UP001147005">
    <property type="component" value="Unassembled WGS sequence"/>
</dbReference>
<reference evidence="1" key="1">
    <citation type="submission" date="2022-01" db="EMBL/GenBank/DDBJ databases">
        <title>Genetic Characterization of Carbapenem-resistant Citrobacter spp. from China: a multicenter study.</title>
        <authorList>
            <person name="Ye L."/>
        </authorList>
    </citation>
    <scope>NUCLEOTIDE SEQUENCE</scope>
    <source>
        <strain evidence="1">IR5432</strain>
    </source>
</reference>
<evidence type="ECO:0000313" key="1">
    <source>
        <dbReference type="EMBL" id="MDE9617245.1"/>
    </source>
</evidence>
<sequence length="145" mass="16740">MENNTVDNFFCQHFYTELSCNKLDFINLAERCELLTQILLDCENVQQMRPIFRCLGAYLDALQQSLNESMSDFRVAELTVAESLPEFDSWLLDDSFLQCQYCQALNQALLKSTLSHSINFVLAGLLHQLVSYMTKELKLPRFVLA</sequence>
<dbReference type="AlphaFoldDB" id="A0A9X4GDS3"/>
<evidence type="ECO:0000313" key="2">
    <source>
        <dbReference type="Proteomes" id="UP001147005"/>
    </source>
</evidence>
<name>A0A9X4GDS3_9ENTR</name>
<protein>
    <submittedName>
        <fullName evidence="1">Uncharacterized protein</fullName>
    </submittedName>
</protein>
<comment type="caution">
    <text evidence="1">The sequence shown here is derived from an EMBL/GenBank/DDBJ whole genome shotgun (WGS) entry which is preliminary data.</text>
</comment>
<accession>A0A9X4GDS3</accession>
<dbReference type="EMBL" id="JAKIHW010000003">
    <property type="protein sequence ID" value="MDE9617245.1"/>
    <property type="molecule type" value="Genomic_DNA"/>
</dbReference>
<gene>
    <name evidence="1" type="ORF">L2111_03995</name>
</gene>